<keyword evidence="4" id="KW-1185">Reference proteome</keyword>
<dbReference type="PANTHER" id="PTHR14190">
    <property type="entry name" value="SUPPRESSOR OF ACTIN MUTATIONS 2/VACUOLAR PROTEIN SORTING 52"/>
    <property type="match status" value="1"/>
</dbReference>
<dbReference type="Pfam" id="PF20655">
    <property type="entry name" value="Vps52_C"/>
    <property type="match status" value="1"/>
</dbReference>
<evidence type="ECO:0000256" key="1">
    <source>
        <dbReference type="SAM" id="MobiDB-lite"/>
    </source>
</evidence>
<dbReference type="EMBL" id="OZ023705">
    <property type="protein sequence ID" value="CAK9874783.1"/>
    <property type="molecule type" value="Genomic_DNA"/>
</dbReference>
<feature type="compositionally biased region" description="Low complexity" evidence="1">
    <location>
        <begin position="8"/>
        <end position="18"/>
    </location>
</feature>
<accession>A0ABP1BGV0</accession>
<evidence type="ECO:0000259" key="2">
    <source>
        <dbReference type="Pfam" id="PF20655"/>
    </source>
</evidence>
<dbReference type="InterPro" id="IPR007258">
    <property type="entry name" value="Vps52"/>
</dbReference>
<organism evidence="3 4">
    <name type="scientific">Sphagnum jensenii</name>
    <dbReference type="NCBI Taxonomy" id="128206"/>
    <lineage>
        <taxon>Eukaryota</taxon>
        <taxon>Viridiplantae</taxon>
        <taxon>Streptophyta</taxon>
        <taxon>Embryophyta</taxon>
        <taxon>Bryophyta</taxon>
        <taxon>Sphagnophytina</taxon>
        <taxon>Sphagnopsida</taxon>
        <taxon>Sphagnales</taxon>
        <taxon>Sphagnaceae</taxon>
        <taxon>Sphagnum</taxon>
    </lineage>
</organism>
<proteinExistence type="predicted"/>
<dbReference type="PANTHER" id="PTHR14190:SF7">
    <property type="entry name" value="VACUOLAR PROTEIN SORTING-ASSOCIATED PROTEIN 52 HOMOLOG"/>
    <property type="match status" value="1"/>
</dbReference>
<evidence type="ECO:0000313" key="3">
    <source>
        <dbReference type="EMBL" id="CAK9874783.1"/>
    </source>
</evidence>
<sequence>MSMRIKPWRSFSSRLSSPPRDEVSLEGLEEELENLQGQQMIANILGQESQSHEYAHDVEEKLRQVEQESIKVAEVRLACFLEEMVVPPNMVDTILDGEVLSAHFQAYIQPLKRLQLDIVTKSDLIGLEDTGTHHSPGLFSQAWEPLKNCAAVFALGNWASLLKEVDEVVIIPCIAEASGHKYPYEVLSHNLHKLLMDTATSE</sequence>
<evidence type="ECO:0000313" key="4">
    <source>
        <dbReference type="Proteomes" id="UP001497522"/>
    </source>
</evidence>
<gene>
    <name evidence="3" type="ORF">CSSPJE1EN2_LOCUS17032</name>
</gene>
<protein>
    <recommendedName>
        <fullName evidence="2">Vps52 C-terminal domain-containing protein</fullName>
    </recommendedName>
</protein>
<dbReference type="Proteomes" id="UP001497522">
    <property type="component" value="Chromosome 4"/>
</dbReference>
<reference evidence="3" key="1">
    <citation type="submission" date="2024-03" db="EMBL/GenBank/DDBJ databases">
        <authorList>
            <consortium name="ELIXIR-Norway"/>
            <consortium name="Elixir Norway"/>
        </authorList>
    </citation>
    <scope>NUCLEOTIDE SEQUENCE</scope>
</reference>
<feature type="domain" description="Vps52 C-terminal" evidence="2">
    <location>
        <begin position="98"/>
        <end position="202"/>
    </location>
</feature>
<dbReference type="InterPro" id="IPR048361">
    <property type="entry name" value="Vps52_C"/>
</dbReference>
<feature type="region of interest" description="Disordered" evidence="1">
    <location>
        <begin position="1"/>
        <end position="20"/>
    </location>
</feature>
<name>A0ABP1BGV0_9BRYO</name>